<evidence type="ECO:0000313" key="2">
    <source>
        <dbReference type="EMBL" id="MCK8495911.1"/>
    </source>
</evidence>
<protein>
    <submittedName>
        <fullName evidence="2">Uncharacterized protein</fullName>
    </submittedName>
</protein>
<keyword evidence="1" id="KW-1133">Transmembrane helix</keyword>
<accession>A0ABT0HUQ5</accession>
<evidence type="ECO:0000256" key="1">
    <source>
        <dbReference type="SAM" id="Phobius"/>
    </source>
</evidence>
<dbReference type="EMBL" id="JALPRF010000013">
    <property type="protein sequence ID" value="MCK8495911.1"/>
    <property type="molecule type" value="Genomic_DNA"/>
</dbReference>
<feature type="transmembrane region" description="Helical" evidence="1">
    <location>
        <begin position="47"/>
        <end position="69"/>
    </location>
</feature>
<dbReference type="RefSeq" id="WP_248480722.1">
    <property type="nucleotide sequence ID" value="NZ_JALPRF010000013.1"/>
</dbReference>
<reference evidence="2 3" key="1">
    <citation type="submission" date="2022-04" db="EMBL/GenBank/DDBJ databases">
        <title>Spirosoma sp. strain RP8 genome sequencing and assembly.</title>
        <authorList>
            <person name="Jung Y."/>
        </authorList>
    </citation>
    <scope>NUCLEOTIDE SEQUENCE [LARGE SCALE GENOMIC DNA]</scope>
    <source>
        <strain evidence="2 3">RP8</strain>
    </source>
</reference>
<dbReference type="Proteomes" id="UP001202180">
    <property type="component" value="Unassembled WGS sequence"/>
</dbReference>
<sequence length="332" mass="38839">MNRRKTNRSISIKNVDSKNIEAKSLEEGRTSDIDKERRIPFLENIDINIKAALIGAIVTFSGFIIQYYIEKYKDSEKERQTEENKLVYLDFLMSDSYKIVLRFNQNYENIRKHQKDNPFEIQEPIQYTDHSLVSISEKINQEDYFLSSVRQLHSIDVAEIFKLLNSLSFTYKRGADAYIDEYHKLIERKAKYIDNLNNLVLEVQELIELGSLNNGEDKRISNRIAVIQNNYFNYKNSHKINELLYKSDSLYILPIAVALDNAKSITARQTRLSAIYADKEYGDYFIHMNNVVSFADSCRAEMNRNVVMIKDISSPLVEYVETAKNQYIKVNE</sequence>
<name>A0ABT0HUQ5_9BACT</name>
<comment type="caution">
    <text evidence="2">The sequence shown here is derived from an EMBL/GenBank/DDBJ whole genome shotgun (WGS) entry which is preliminary data.</text>
</comment>
<gene>
    <name evidence="2" type="ORF">M0L20_28855</name>
</gene>
<organism evidence="2 3">
    <name type="scientific">Spirosoma liriopis</name>
    <dbReference type="NCBI Taxonomy" id="2937440"/>
    <lineage>
        <taxon>Bacteria</taxon>
        <taxon>Pseudomonadati</taxon>
        <taxon>Bacteroidota</taxon>
        <taxon>Cytophagia</taxon>
        <taxon>Cytophagales</taxon>
        <taxon>Cytophagaceae</taxon>
        <taxon>Spirosoma</taxon>
    </lineage>
</organism>
<keyword evidence="1" id="KW-0812">Transmembrane</keyword>
<proteinExistence type="predicted"/>
<keyword evidence="1" id="KW-0472">Membrane</keyword>
<keyword evidence="3" id="KW-1185">Reference proteome</keyword>
<evidence type="ECO:0000313" key="3">
    <source>
        <dbReference type="Proteomes" id="UP001202180"/>
    </source>
</evidence>